<keyword evidence="2" id="KW-1185">Reference proteome</keyword>
<evidence type="ECO:0000313" key="2">
    <source>
        <dbReference type="Proteomes" id="UP000006575"/>
    </source>
</evidence>
<dbReference type="AlphaFoldDB" id="Q1M757"/>
<dbReference type="EMBL" id="AM236084">
    <property type="protein sequence ID" value="CAK10675.1"/>
    <property type="molecule type" value="Genomic_DNA"/>
</dbReference>
<organism evidence="1 2">
    <name type="scientific">Rhizobium johnstonii (strain DSM 114642 / LMG 32736 / 3841)</name>
    <name type="common">Rhizobium leguminosarum bv. viciae</name>
    <dbReference type="NCBI Taxonomy" id="216596"/>
    <lineage>
        <taxon>Bacteria</taxon>
        <taxon>Pseudomonadati</taxon>
        <taxon>Pseudomonadota</taxon>
        <taxon>Alphaproteobacteria</taxon>
        <taxon>Hyphomicrobiales</taxon>
        <taxon>Rhizobiaceae</taxon>
        <taxon>Rhizobium/Agrobacterium group</taxon>
        <taxon>Rhizobium</taxon>
        <taxon>Rhizobium johnstonii</taxon>
    </lineage>
</organism>
<proteinExistence type="predicted"/>
<evidence type="ECO:0000313" key="1">
    <source>
        <dbReference type="EMBL" id="CAK10675.1"/>
    </source>
</evidence>
<reference evidence="1 2" key="1">
    <citation type="journal article" date="2006" name="Genome Biol.">
        <title>The genome of Rhizobium leguminosarum has recognizable core and accessory components.</title>
        <authorList>
            <person name="Young J.W."/>
            <person name="Crossman L.C."/>
            <person name="Johnston A.W.B."/>
            <person name="Thomson N.R."/>
            <person name="Ghazoui Z.F."/>
            <person name="Hull K.H."/>
            <person name="Wexler M."/>
            <person name="Curson A.R.J."/>
            <person name="Todd J.D."/>
            <person name="Poole P.S."/>
            <person name="Mauchline T.H."/>
            <person name="East A.K."/>
            <person name="Quail M.A."/>
            <person name="Churcher C."/>
            <person name="Arrowsmith C."/>
            <person name="Cherevach A."/>
            <person name="Chillingworth T."/>
            <person name="Clarke K."/>
            <person name="Cronin A."/>
            <person name="Davis P."/>
            <person name="Fraser A."/>
            <person name="Hance Z."/>
            <person name="Hauser H."/>
            <person name="Jagels K."/>
            <person name="Moule S."/>
            <person name="Mungall K."/>
            <person name="Norbertczak H."/>
            <person name="Rabbinowitsch E."/>
            <person name="Sanders M."/>
            <person name="Simmonds M."/>
            <person name="Whitehead S."/>
            <person name="Parkhill J."/>
        </authorList>
    </citation>
    <scope>NUCLEOTIDE SEQUENCE [LARGE SCALE GENOMIC DNA]</scope>
    <source>
        <strain evidence="2">DSM 114642 / LMG 32736 / 3841</strain>
    </source>
</reference>
<name>Q1M757_RHIJ3</name>
<sequence>MIEAGSRSMDAWGFHDRREVFGDQFADGDENFLPGKTRCQSALNQILQIRFHDIAAILKAFFRNGEAIEFVHCLSFQGNVTTKAQEGW</sequence>
<accession>Q1M757</accession>
<dbReference type="KEGG" id="rle:pRL100449"/>
<gene>
    <name evidence="1" type="ordered locus">pRL100449</name>
</gene>
<dbReference type="HOGENOM" id="CLU_2466846_0_0_5"/>
<dbReference type="EnsemblBacteria" id="CAK10675">
    <property type="protein sequence ID" value="CAK10675"/>
    <property type="gene ID" value="pRL100449"/>
</dbReference>
<protein>
    <submittedName>
        <fullName evidence="1">Uncharacterized protein</fullName>
    </submittedName>
</protein>
<geneLocation type="plasmid" evidence="1 2">
    <name>pRL10</name>
</geneLocation>
<keyword evidence="1" id="KW-0614">Plasmid</keyword>
<dbReference type="Proteomes" id="UP000006575">
    <property type="component" value="Plasmid pRL10"/>
</dbReference>